<evidence type="ECO:0000313" key="3">
    <source>
        <dbReference type="Proteomes" id="UP001196413"/>
    </source>
</evidence>
<evidence type="ECO:0000313" key="2">
    <source>
        <dbReference type="EMBL" id="KAJ1358832.1"/>
    </source>
</evidence>
<protein>
    <submittedName>
        <fullName evidence="2">Uncharacterized protein</fullName>
    </submittedName>
</protein>
<keyword evidence="1" id="KW-0472">Membrane</keyword>
<dbReference type="EMBL" id="JAHQIW010003484">
    <property type="protein sequence ID" value="KAJ1358832.1"/>
    <property type="molecule type" value="Genomic_DNA"/>
</dbReference>
<keyword evidence="3" id="KW-1185">Reference proteome</keyword>
<evidence type="ECO:0000256" key="1">
    <source>
        <dbReference type="SAM" id="Phobius"/>
    </source>
</evidence>
<dbReference type="AlphaFoldDB" id="A0AAD5MHU9"/>
<gene>
    <name evidence="2" type="ORF">KIN20_017363</name>
</gene>
<accession>A0AAD5MHU9</accession>
<dbReference type="Proteomes" id="UP001196413">
    <property type="component" value="Unassembled WGS sequence"/>
</dbReference>
<reference evidence="2" key="1">
    <citation type="submission" date="2021-06" db="EMBL/GenBank/DDBJ databases">
        <title>Parelaphostrongylus tenuis whole genome reference sequence.</title>
        <authorList>
            <person name="Garwood T.J."/>
            <person name="Larsen P.A."/>
            <person name="Fountain-Jones N.M."/>
            <person name="Garbe J.R."/>
            <person name="Macchietto M.G."/>
            <person name="Kania S.A."/>
            <person name="Gerhold R.W."/>
            <person name="Richards J.E."/>
            <person name="Wolf T.M."/>
        </authorList>
    </citation>
    <scope>NUCLEOTIDE SEQUENCE</scope>
    <source>
        <strain evidence="2">MNPRO001-30</strain>
        <tissue evidence="2">Meninges</tissue>
    </source>
</reference>
<keyword evidence="1" id="KW-1133">Transmembrane helix</keyword>
<proteinExistence type="predicted"/>
<name>A0AAD5MHU9_PARTN</name>
<organism evidence="2 3">
    <name type="scientific">Parelaphostrongylus tenuis</name>
    <name type="common">Meningeal worm</name>
    <dbReference type="NCBI Taxonomy" id="148309"/>
    <lineage>
        <taxon>Eukaryota</taxon>
        <taxon>Metazoa</taxon>
        <taxon>Ecdysozoa</taxon>
        <taxon>Nematoda</taxon>
        <taxon>Chromadorea</taxon>
        <taxon>Rhabditida</taxon>
        <taxon>Rhabditina</taxon>
        <taxon>Rhabditomorpha</taxon>
        <taxon>Strongyloidea</taxon>
        <taxon>Metastrongylidae</taxon>
        <taxon>Parelaphostrongylus</taxon>
    </lineage>
</organism>
<comment type="caution">
    <text evidence="2">The sequence shown here is derived from an EMBL/GenBank/DDBJ whole genome shotgun (WGS) entry which is preliminary data.</text>
</comment>
<keyword evidence="1" id="KW-0812">Transmembrane</keyword>
<sequence length="83" mass="9295">MVDTCIIVSNTVTGICKMVMNRSAKMTCDKPMVVAVVNAIHRNTFRNILVMANWSRAMWQSVMNRAIRVLALGPVWIAFILGN</sequence>
<feature type="transmembrane region" description="Helical" evidence="1">
    <location>
        <begin position="66"/>
        <end position="82"/>
    </location>
</feature>